<name>A0A518DLM3_9BACT</name>
<gene>
    <name evidence="2" type="ORF">Pla8534_04880</name>
</gene>
<keyword evidence="3" id="KW-1185">Reference proteome</keyword>
<dbReference type="KEGG" id="lcre:Pla8534_04880"/>
<accession>A0A518DLM3</accession>
<organism evidence="2 3">
    <name type="scientific">Lignipirellula cremea</name>
    <dbReference type="NCBI Taxonomy" id="2528010"/>
    <lineage>
        <taxon>Bacteria</taxon>
        <taxon>Pseudomonadati</taxon>
        <taxon>Planctomycetota</taxon>
        <taxon>Planctomycetia</taxon>
        <taxon>Pirellulales</taxon>
        <taxon>Pirellulaceae</taxon>
        <taxon>Lignipirellula</taxon>
    </lineage>
</organism>
<dbReference type="AlphaFoldDB" id="A0A518DLM3"/>
<proteinExistence type="predicted"/>
<protein>
    <submittedName>
        <fullName evidence="2">Uncharacterized protein</fullName>
    </submittedName>
</protein>
<dbReference type="Proteomes" id="UP000317648">
    <property type="component" value="Chromosome"/>
</dbReference>
<dbReference type="EMBL" id="CP036433">
    <property type="protein sequence ID" value="QDU92739.1"/>
    <property type="molecule type" value="Genomic_DNA"/>
</dbReference>
<evidence type="ECO:0000313" key="2">
    <source>
        <dbReference type="EMBL" id="QDU92739.1"/>
    </source>
</evidence>
<feature type="compositionally biased region" description="Basic and acidic residues" evidence="1">
    <location>
        <begin position="29"/>
        <end position="45"/>
    </location>
</feature>
<feature type="region of interest" description="Disordered" evidence="1">
    <location>
        <begin position="1"/>
        <end position="99"/>
    </location>
</feature>
<evidence type="ECO:0000313" key="3">
    <source>
        <dbReference type="Proteomes" id="UP000317648"/>
    </source>
</evidence>
<sequence length="142" mass="15337">MLADFSPAESSLPRIHASRWLIRGKEKRTRLEHENHGDPEPKAENRTPIAFATREQKPGIKKQPATKRGLKDQQPVGTADGQTTPGAVDKQTSRSGGNYSGLLTLTVTFLSTESPVSGLPITFRTDLPSAMAASARTITLTS</sequence>
<evidence type="ECO:0000256" key="1">
    <source>
        <dbReference type="SAM" id="MobiDB-lite"/>
    </source>
</evidence>
<reference evidence="2 3" key="1">
    <citation type="submission" date="2019-02" db="EMBL/GenBank/DDBJ databases">
        <title>Deep-cultivation of Planctomycetes and their phenomic and genomic characterization uncovers novel biology.</title>
        <authorList>
            <person name="Wiegand S."/>
            <person name="Jogler M."/>
            <person name="Boedeker C."/>
            <person name="Pinto D."/>
            <person name="Vollmers J."/>
            <person name="Rivas-Marin E."/>
            <person name="Kohn T."/>
            <person name="Peeters S.H."/>
            <person name="Heuer A."/>
            <person name="Rast P."/>
            <person name="Oberbeckmann S."/>
            <person name="Bunk B."/>
            <person name="Jeske O."/>
            <person name="Meyerdierks A."/>
            <person name="Storesund J.E."/>
            <person name="Kallscheuer N."/>
            <person name="Luecker S."/>
            <person name="Lage O.M."/>
            <person name="Pohl T."/>
            <person name="Merkel B.J."/>
            <person name="Hornburger P."/>
            <person name="Mueller R.-W."/>
            <person name="Bruemmer F."/>
            <person name="Labrenz M."/>
            <person name="Spormann A.M."/>
            <person name="Op den Camp H."/>
            <person name="Overmann J."/>
            <person name="Amann R."/>
            <person name="Jetten M.S.M."/>
            <person name="Mascher T."/>
            <person name="Medema M.H."/>
            <person name="Devos D.P."/>
            <person name="Kaster A.-K."/>
            <person name="Ovreas L."/>
            <person name="Rohde M."/>
            <person name="Galperin M.Y."/>
            <person name="Jogler C."/>
        </authorList>
    </citation>
    <scope>NUCLEOTIDE SEQUENCE [LARGE SCALE GENOMIC DNA]</scope>
    <source>
        <strain evidence="2 3">Pla85_3_4</strain>
    </source>
</reference>